<dbReference type="AlphaFoldDB" id="A0A482T1P9"/>
<feature type="region of interest" description="Disordered" evidence="2">
    <location>
        <begin position="22"/>
        <end position="49"/>
    </location>
</feature>
<dbReference type="RefSeq" id="WP_129755221.1">
    <property type="nucleotide sequence ID" value="NZ_JAFKAA010000002.1"/>
</dbReference>
<protein>
    <submittedName>
        <fullName evidence="4">DUF4352 domain-containing protein</fullName>
    </submittedName>
</protein>
<dbReference type="EMBL" id="RZIG01000002">
    <property type="protein sequence ID" value="RYJ09521.1"/>
    <property type="molecule type" value="Genomic_DNA"/>
</dbReference>
<dbReference type="InterPro" id="IPR029051">
    <property type="entry name" value="DUF4352"/>
</dbReference>
<dbReference type="Pfam" id="PF11611">
    <property type="entry name" value="DUF4352"/>
    <property type="match status" value="1"/>
</dbReference>
<organism evidence="4 5">
    <name type="scientific">Haloarcula hispanica</name>
    <dbReference type="NCBI Taxonomy" id="51589"/>
    <lineage>
        <taxon>Archaea</taxon>
        <taxon>Methanobacteriati</taxon>
        <taxon>Methanobacteriota</taxon>
        <taxon>Stenosarchaea group</taxon>
        <taxon>Halobacteria</taxon>
        <taxon>Halobacteriales</taxon>
        <taxon>Haloarculaceae</taxon>
        <taxon>Haloarcula</taxon>
    </lineage>
</organism>
<evidence type="ECO:0000259" key="3">
    <source>
        <dbReference type="Pfam" id="PF11611"/>
    </source>
</evidence>
<sequence>MKRRTYVSTIGSSIAALSLAGCSGSDGGDGDGGDGTSESTPTPEPTYEVDQEAPARLKLLSVNGPKEVAFGDTIEGDVTAVNVGGEPISGNATIEFVHSESANTEPQTVTVNADGLASGEEVSHSYRVDAEYAGAWAFEPSSDFYTVDDTVTSTVSVLPKRGSTGETIELASGVQATVSDMSYEQMIAYELPSGERALGDNTVHAIRETVSDNILLILSVTFENGTGEAKTVSKDDFVVPESSFVSESAAGRDGTNAAGENINPGQTYSGHLIYAVPKAKIDDLAFGINLAEGSAVADIEIPLQSPGGFPEFELANIDVPPEDVTGDEAIVEMEVENVGDSAGMFKSIFEFKTPEEPGILAGYSADTWYIDSDGPYTQRIPAGETRTIELVTEPDADRRWDYRTTPFGAEWTFEAVE</sequence>
<name>A0A482T1P9_HALHI</name>
<proteinExistence type="predicted"/>
<evidence type="ECO:0000313" key="5">
    <source>
        <dbReference type="Proteomes" id="UP000293535"/>
    </source>
</evidence>
<gene>
    <name evidence="4" type="ORF">ELS20_05460</name>
</gene>
<evidence type="ECO:0000256" key="1">
    <source>
        <dbReference type="ARBA" id="ARBA00022729"/>
    </source>
</evidence>
<dbReference type="InterPro" id="IPR029050">
    <property type="entry name" value="Immunoprotect_excell_Ig-like"/>
</dbReference>
<evidence type="ECO:0000313" key="4">
    <source>
        <dbReference type="EMBL" id="RYJ09521.1"/>
    </source>
</evidence>
<reference evidence="4 5" key="1">
    <citation type="submission" date="2018-12" db="EMBL/GenBank/DDBJ databases">
        <title>Draft genome sequence of Haloarcula hispinica strain 18.1, an halophilic archaeon isolated from Chott El Jerid of Southern Tunisia.</title>
        <authorList>
            <person name="Najjari A."/>
            <person name="Ben Dhia O."/>
            <person name="Ferjani R."/>
            <person name="Mahjoubi M."/>
            <person name="Sghaier H."/>
            <person name="Elshahed M."/>
            <person name="Ouzari H.I."/>
            <person name="Cherid A."/>
            <person name="Youssef N."/>
        </authorList>
    </citation>
    <scope>NUCLEOTIDE SEQUENCE [LARGE SCALE GENOMIC DNA]</scope>
    <source>
        <strain evidence="4 5">18.1</strain>
    </source>
</reference>
<dbReference type="PROSITE" id="PS51257">
    <property type="entry name" value="PROKAR_LIPOPROTEIN"/>
    <property type="match status" value="1"/>
</dbReference>
<accession>A0A482T1P9</accession>
<evidence type="ECO:0000256" key="2">
    <source>
        <dbReference type="SAM" id="MobiDB-lite"/>
    </source>
</evidence>
<keyword evidence="1" id="KW-0732">Signal</keyword>
<comment type="caution">
    <text evidence="4">The sequence shown here is derived from an EMBL/GenBank/DDBJ whole genome shotgun (WGS) entry which is preliminary data.</text>
</comment>
<dbReference type="Gene3D" id="2.60.40.1240">
    <property type="match status" value="1"/>
</dbReference>
<feature type="domain" description="DUF4352" evidence="3">
    <location>
        <begin position="210"/>
        <end position="281"/>
    </location>
</feature>
<dbReference type="Proteomes" id="UP000293535">
    <property type="component" value="Unassembled WGS sequence"/>
</dbReference>